<dbReference type="Proteomes" id="UP000323011">
    <property type="component" value="Unassembled WGS sequence"/>
</dbReference>
<feature type="transmembrane region" description="Helical" evidence="1">
    <location>
        <begin position="27"/>
        <end position="45"/>
    </location>
</feature>
<protein>
    <submittedName>
        <fullName evidence="2">Uncharacterized protein</fullName>
    </submittedName>
</protein>
<dbReference type="EMBL" id="VLTN01000012">
    <property type="protein sequence ID" value="KAA0154276.1"/>
    <property type="molecule type" value="Genomic_DNA"/>
</dbReference>
<organism evidence="2 3">
    <name type="scientific">Cafeteria roenbergensis</name>
    <name type="common">Marine flagellate</name>
    <dbReference type="NCBI Taxonomy" id="33653"/>
    <lineage>
        <taxon>Eukaryota</taxon>
        <taxon>Sar</taxon>
        <taxon>Stramenopiles</taxon>
        <taxon>Bigyra</taxon>
        <taxon>Opalozoa</taxon>
        <taxon>Bicosoecida</taxon>
        <taxon>Cafeteriaceae</taxon>
        <taxon>Cafeteria</taxon>
    </lineage>
</organism>
<evidence type="ECO:0000313" key="3">
    <source>
        <dbReference type="Proteomes" id="UP000323011"/>
    </source>
</evidence>
<proteinExistence type="predicted"/>
<feature type="transmembrane region" description="Helical" evidence="1">
    <location>
        <begin position="435"/>
        <end position="454"/>
    </location>
</feature>
<keyword evidence="3" id="KW-1185">Reference proteome</keyword>
<sequence length="559" mass="59326">MQTVHAKGGDPPPQTMMQRVTAFMNRIPVVVVMTLISIGLAAWSISSVVTALEVLEAKTSTIELVSQTWELQPLVGITFVQGVNAQCPTSHPEVLSRWNFPGVKAGMCTCQIGAFAVVDNERIEQFSSPGQCSENQKKTLPPCAEDPEIGAISMSQWGDAGVICGVRGGEAVVNTGPEVVLRPEPSDSGTCPTGYQVCGTGSRDTASKICFPAASACPVTDLGAVTSTPTASEFPGLTGTGFSNESQQFLFGWQNPAAAAVISLTVGLGGVCEGSSSGLSYEQSSANLDRLVSRKTSDECALGLDARWQSWAALTEQQVLVANFANNSDWCGPTTRNQFAFQGFAGDHSPLNCADSDAQCLGVINRTRCSKLLSYSNPAQASVASKPTLYFIREVGWKHDCASDRKTFLLGIRGLAAIPENQRTVTIINIASNTVNILLLLLVLAEIFVFPCIWEGRKYDPTNKKGYLPVLKVVSGAVSKLVRFIPLVIFVASLASVVTAITNASNASCTDSETQKQLSLMSTTLVTGLASNIVTLVLDVVLVVQAGLSLYWLFSSSSE</sequence>
<feature type="transmembrane region" description="Helical" evidence="1">
    <location>
        <begin position="529"/>
        <end position="554"/>
    </location>
</feature>
<keyword evidence="1" id="KW-0812">Transmembrane</keyword>
<gene>
    <name evidence="2" type="ORF">FNF29_02496</name>
</gene>
<name>A0A5A8CME9_CAFRO</name>
<dbReference type="AlphaFoldDB" id="A0A5A8CME9"/>
<comment type="caution">
    <text evidence="2">The sequence shown here is derived from an EMBL/GenBank/DDBJ whole genome shotgun (WGS) entry which is preliminary data.</text>
</comment>
<accession>A0A5A8CME9</accession>
<evidence type="ECO:0000256" key="1">
    <source>
        <dbReference type="SAM" id="Phobius"/>
    </source>
</evidence>
<keyword evidence="1" id="KW-1133">Transmembrane helix</keyword>
<reference evidence="2 3" key="1">
    <citation type="submission" date="2019-07" db="EMBL/GenBank/DDBJ databases">
        <title>Genomes of Cafeteria roenbergensis.</title>
        <authorList>
            <person name="Fischer M.G."/>
            <person name="Hackl T."/>
            <person name="Roman M."/>
        </authorList>
    </citation>
    <scope>NUCLEOTIDE SEQUENCE [LARGE SCALE GENOMIC DNA]</scope>
    <source>
        <strain evidence="2 3">BVI</strain>
    </source>
</reference>
<keyword evidence="1" id="KW-0472">Membrane</keyword>
<evidence type="ECO:0000313" key="2">
    <source>
        <dbReference type="EMBL" id="KAA0154276.1"/>
    </source>
</evidence>
<feature type="transmembrane region" description="Helical" evidence="1">
    <location>
        <begin position="481"/>
        <end position="501"/>
    </location>
</feature>